<accession>A7ANT2</accession>
<proteinExistence type="predicted"/>
<name>A7ANT2_BABBO</name>
<dbReference type="Proteomes" id="UP000002173">
    <property type="component" value="Unassembled WGS sequence"/>
</dbReference>
<dbReference type="InParanoid" id="A7ANT2"/>
<comment type="caution">
    <text evidence="2">The sequence shown here is derived from an EMBL/GenBank/DDBJ whole genome shotgun (WGS) entry which is preliminary data.</text>
</comment>
<organism evidence="2 3">
    <name type="scientific">Babesia bovis</name>
    <dbReference type="NCBI Taxonomy" id="5865"/>
    <lineage>
        <taxon>Eukaryota</taxon>
        <taxon>Sar</taxon>
        <taxon>Alveolata</taxon>
        <taxon>Apicomplexa</taxon>
        <taxon>Aconoidasida</taxon>
        <taxon>Piroplasmida</taxon>
        <taxon>Babesiidae</taxon>
        <taxon>Babesia</taxon>
    </lineage>
</organism>
<dbReference type="GeneID" id="5480035"/>
<protein>
    <recommendedName>
        <fullName evidence="4">Nucleoporin Nup54 alpha-helical domain-containing protein</fullName>
    </recommendedName>
</protein>
<reference evidence="3" key="2">
    <citation type="journal article" date="2020" name="Data Brief">
        <title>Transcriptome dataset of Babesia bovis life stages within vertebrate and invertebrate hosts.</title>
        <authorList>
            <person name="Ueti M.W."/>
            <person name="Johnson W.C."/>
            <person name="Kappmeyer L.S."/>
            <person name="Herndon D.R."/>
            <person name="Mousel M.R."/>
            <person name="Reif K.E."/>
            <person name="Taus N.S."/>
            <person name="Ifeonu O.O."/>
            <person name="Silva J.C."/>
            <person name="Suarez C.E."/>
            <person name="Brayton K.A."/>
        </authorList>
    </citation>
    <scope>NUCLEOTIDE SEQUENCE [LARGE SCALE GENOMIC DNA]</scope>
</reference>
<dbReference type="STRING" id="5865.A7ANT2"/>
<dbReference type="KEGG" id="bbo:BBOV_III006550"/>
<evidence type="ECO:0000313" key="2">
    <source>
        <dbReference type="EMBL" id="EDO08216.1"/>
    </source>
</evidence>
<evidence type="ECO:0000256" key="1">
    <source>
        <dbReference type="SAM" id="MobiDB-lite"/>
    </source>
</evidence>
<reference evidence="2 3" key="1">
    <citation type="journal article" date="2007" name="PLoS Pathog.">
        <title>Genome sequence of Babesia bovis and comparative analysis of apicomplexan hemoprotozoa.</title>
        <authorList>
            <person name="Brayton K.A."/>
            <person name="Lau A.O.T."/>
            <person name="Herndon D.R."/>
            <person name="Hannick L."/>
            <person name="Kappmeyer L.S."/>
            <person name="Berens S.J."/>
            <person name="Bidwell S.L."/>
            <person name="Brown W.C."/>
            <person name="Crabtree J."/>
            <person name="Fadrosh D."/>
            <person name="Feldblum T."/>
            <person name="Forberger H.A."/>
            <person name="Haas B.J."/>
            <person name="Howell J.M."/>
            <person name="Khouri H."/>
            <person name="Koo H."/>
            <person name="Mann D.J."/>
            <person name="Norimine J."/>
            <person name="Paulsen I.T."/>
            <person name="Radune D."/>
            <person name="Ren Q."/>
            <person name="Smith R.K. Jr."/>
            <person name="Suarez C.E."/>
            <person name="White O."/>
            <person name="Wortman J.R."/>
            <person name="Knowles D.P. Jr."/>
            <person name="McElwain T.F."/>
            <person name="Nene V.M."/>
        </authorList>
    </citation>
    <scope>NUCLEOTIDE SEQUENCE [LARGE SCALE GENOMIC DNA]</scope>
    <source>
        <strain evidence="2">T2Bo</strain>
    </source>
</reference>
<dbReference type="GO" id="GO:0005643">
    <property type="term" value="C:nuclear pore"/>
    <property type="evidence" value="ECO:0007669"/>
    <property type="project" value="UniProtKB-ARBA"/>
</dbReference>
<dbReference type="Pfam" id="PF13634">
    <property type="entry name" value="Nucleoporin_FG"/>
    <property type="match status" value="2"/>
</dbReference>
<keyword evidence="3" id="KW-1185">Reference proteome</keyword>
<evidence type="ECO:0008006" key="4">
    <source>
        <dbReference type="Google" id="ProtNLM"/>
    </source>
</evidence>
<dbReference type="InterPro" id="IPR025574">
    <property type="entry name" value="Nucleoporin_FG_rpt"/>
</dbReference>
<dbReference type="VEuPathDB" id="PiroplasmaDB:BBOV_III006550"/>
<dbReference type="RefSeq" id="XP_001611784.1">
    <property type="nucleotide sequence ID" value="XM_001611734.1"/>
</dbReference>
<gene>
    <name evidence="2" type="ORF">BBOV_III006550</name>
</gene>
<reference evidence="3" key="3">
    <citation type="journal article" date="2021" name="Int. J. Parasitol.">
        <title>Comparative analysis of gene expression between Babesia bovis blood stages and kinetes allowed by improved genome annotation.</title>
        <authorList>
            <person name="Ueti M.W."/>
            <person name="Johnson W.C."/>
            <person name="Kappmeyer L.S."/>
            <person name="Herndon D.R."/>
            <person name="Mousel M.R."/>
            <person name="Reif K.E."/>
            <person name="Taus N.S."/>
            <person name="Ifeonu O.O."/>
            <person name="Silva J.C."/>
            <person name="Suarez C.E."/>
            <person name="Brayton K.A."/>
        </authorList>
    </citation>
    <scope>NUCLEOTIDE SEQUENCE [LARGE SCALE GENOMIC DNA]</scope>
</reference>
<feature type="compositionally biased region" description="Low complexity" evidence="1">
    <location>
        <begin position="641"/>
        <end position="658"/>
    </location>
</feature>
<dbReference type="EMBL" id="AAXT01000001">
    <property type="protein sequence ID" value="EDO08216.1"/>
    <property type="molecule type" value="Genomic_DNA"/>
</dbReference>
<sequence>MATPFNFNQVGTASFGTGGSLFTAPTGAQSSVSNAPTFGNLAASSNTFGSHSSVATSSIGPSSSVGAVANGGSMGFNQPGQPVSVTPQNFHSRCTVRLLTQYVPQWSGHFDVAEVILTAHENRILKMREMVDRLLALDKLCWQSHDNIKNLLNGISLLQSKLHKGVTDRCKRQDTQNMISTKARRLCDTLQSNDTHHGTKFLASFRVPNHLHVQLSKELLDTIRSGRQEIRLLQLEVMSLKDIELSKYVLTVKGVQDAHDKTLHKIADRLSKIVSSMDEHFRDRKDLWHCVADETSDLKRSFLISIGLPVRPAASQSSTNGLPYVESHKEIKKQIDCLRKFNAAFSTTGKINMDASYYNIREMLQKPTPNAAASQVVGAFGTTGMVGTNTTVPGTSLFGTNYGTNAGSVYGTSTGAGSQQTGIGFTGGTVNIFGSNNTTTSGNNLFGNIPTTNTGTSNIFGTTNTGTTGGLFGNANTNTTLASTGTGGLFGSNTVATPGITTKSLFGTTNANTAATSGIFGNTNAGTTSGSSNLFGNTGTATTSTTGLFGNTGTNTTSSTAGLFGGGTTNTTGNTGIFGSSNTGAPTFGANTTGTSGSNIFGSTTNSTGATNLFGNTGASSGVFGSGTSNTTNPFGTTTIGSSSNSGIFGSSTSPTGGQQTGTAGGLFGQPQSTSTTGGLFGNPSNNATFGGTTFGQQTNTSKSTAIVPYNPNPLIR</sequence>
<dbReference type="AlphaFoldDB" id="A7ANT2"/>
<dbReference type="OMA" id="YIQNEVQ"/>
<dbReference type="eggNOG" id="KOG0845">
    <property type="taxonomic scope" value="Eukaryota"/>
</dbReference>
<feature type="region of interest" description="Disordered" evidence="1">
    <location>
        <begin position="675"/>
        <end position="717"/>
    </location>
</feature>
<feature type="region of interest" description="Disordered" evidence="1">
    <location>
        <begin position="641"/>
        <end position="662"/>
    </location>
</feature>
<feature type="compositionally biased region" description="Low complexity" evidence="1">
    <location>
        <begin position="686"/>
        <end position="701"/>
    </location>
</feature>
<evidence type="ECO:0000313" key="3">
    <source>
        <dbReference type="Proteomes" id="UP000002173"/>
    </source>
</evidence>